<evidence type="ECO:0000313" key="3">
    <source>
        <dbReference type="Proteomes" id="UP000721415"/>
    </source>
</evidence>
<accession>A0ABS0LPI5</accession>
<evidence type="ECO:0000313" key="2">
    <source>
        <dbReference type="EMBL" id="MBG9985959.1"/>
    </source>
</evidence>
<name>A0ABS0LPI5_9LACT</name>
<reference evidence="2 3" key="1">
    <citation type="submission" date="2020-07" db="EMBL/GenBank/DDBJ databases">
        <title>Facklamia lactis sp. nov., isolated from raw milk.</title>
        <authorList>
            <person name="Doll E.V."/>
            <person name="Huptas C."/>
            <person name="Staib L."/>
            <person name="Wenning M."/>
            <person name="Scherer S."/>
        </authorList>
    </citation>
    <scope>NUCLEOTIDE SEQUENCE [LARGE SCALE GENOMIC DNA]</scope>
    <source>
        <strain evidence="2 3">DSM 111018</strain>
    </source>
</reference>
<dbReference type="Gene3D" id="1.20.120.20">
    <property type="entry name" value="Apolipoprotein"/>
    <property type="match status" value="1"/>
</dbReference>
<dbReference type="InterPro" id="IPR024623">
    <property type="entry name" value="YtxH"/>
</dbReference>
<keyword evidence="1" id="KW-1133">Transmembrane helix</keyword>
<dbReference type="PANTHER" id="PTHR35792">
    <property type="entry name" value="GENERAL STRESS PROTEIN"/>
    <property type="match status" value="1"/>
</dbReference>
<organism evidence="2 3">
    <name type="scientific">Facklamia lactis</name>
    <dbReference type="NCBI Taxonomy" id="2749967"/>
    <lineage>
        <taxon>Bacteria</taxon>
        <taxon>Bacillati</taxon>
        <taxon>Bacillota</taxon>
        <taxon>Bacilli</taxon>
        <taxon>Lactobacillales</taxon>
        <taxon>Aerococcaceae</taxon>
        <taxon>Facklamia</taxon>
    </lineage>
</organism>
<dbReference type="RefSeq" id="WP_197114860.1">
    <property type="nucleotide sequence ID" value="NZ_JACBXQ010000002.1"/>
</dbReference>
<sequence>MSNNNNDGFLLGAIIGATIGGIAALLYAPKSGEELRKDINDEVDYWLERANDYTEYAVERGVEMYDAASVASDDIRVSLKSSAENLKRQASDFKDEASKEWGNVKEELRHSRETLAAKAEDISVSAENELQGTAEDIEMSANELVDKVKNDDPMEKTEVTFDEANTQAPVYEEPIAVYEEPVDNDHQF</sequence>
<keyword evidence="3" id="KW-1185">Reference proteome</keyword>
<keyword evidence="1" id="KW-0472">Membrane</keyword>
<protein>
    <submittedName>
        <fullName evidence="2">YtxH domain-containing protein</fullName>
    </submittedName>
</protein>
<keyword evidence="1" id="KW-0812">Transmembrane</keyword>
<feature type="transmembrane region" description="Helical" evidence="1">
    <location>
        <begin position="6"/>
        <end position="28"/>
    </location>
</feature>
<gene>
    <name evidence="2" type="ORF">HZY91_03510</name>
</gene>
<dbReference type="Pfam" id="PF12732">
    <property type="entry name" value="YtxH"/>
    <property type="match status" value="1"/>
</dbReference>
<dbReference type="EMBL" id="JACBXQ010000002">
    <property type="protein sequence ID" value="MBG9985959.1"/>
    <property type="molecule type" value="Genomic_DNA"/>
</dbReference>
<dbReference type="Proteomes" id="UP000721415">
    <property type="component" value="Unassembled WGS sequence"/>
</dbReference>
<dbReference type="PANTHER" id="PTHR35792:SF2">
    <property type="entry name" value="GENERAL STRESS PROTEIN"/>
    <property type="match status" value="1"/>
</dbReference>
<comment type="caution">
    <text evidence="2">The sequence shown here is derived from an EMBL/GenBank/DDBJ whole genome shotgun (WGS) entry which is preliminary data.</text>
</comment>
<proteinExistence type="predicted"/>
<dbReference type="InterPro" id="IPR052928">
    <property type="entry name" value="Desiccation-related_membrane"/>
</dbReference>
<evidence type="ECO:0000256" key="1">
    <source>
        <dbReference type="SAM" id="Phobius"/>
    </source>
</evidence>